<gene>
    <name evidence="1" type="ORF">BKG84_07110</name>
</gene>
<evidence type="ECO:0000313" key="2">
    <source>
        <dbReference type="Proteomes" id="UP000179441"/>
    </source>
</evidence>
<keyword evidence="2" id="KW-1185">Reference proteome</keyword>
<dbReference type="InterPro" id="IPR023393">
    <property type="entry name" value="START-like_dom_sf"/>
</dbReference>
<sequence>MPYYPEIVDASSDLYSTAPIILEGRAEFDVEVGRVWNEVEEFQWIPTVTATWETTSPHTRGSRRRLTLGPLLLSNEFVTRVDPGREMSFYIGEIPVPGMRAIAERITLERLGPGRCALTYRIAAAPVMFPPIRLRFITFLVGPLFSLALKRLIGRSLNKQTHNVKVPI</sequence>
<dbReference type="AlphaFoldDB" id="A0A1S1M6N5"/>
<dbReference type="RefSeq" id="WP_070926158.1">
    <property type="nucleotide sequence ID" value="NZ_CP050145.1"/>
</dbReference>
<accession>A0A1S1M6N5</accession>
<proteinExistence type="predicted"/>
<dbReference type="Gene3D" id="3.30.530.20">
    <property type="match status" value="1"/>
</dbReference>
<dbReference type="SUPFAM" id="SSF55961">
    <property type="entry name" value="Bet v1-like"/>
    <property type="match status" value="1"/>
</dbReference>
<organism evidence="1 2">
    <name type="scientific">Mycobacteroides chelonae</name>
    <name type="common">Mycobacterium chelonae</name>
    <dbReference type="NCBI Taxonomy" id="1774"/>
    <lineage>
        <taxon>Bacteria</taxon>
        <taxon>Bacillati</taxon>
        <taxon>Actinomycetota</taxon>
        <taxon>Actinomycetes</taxon>
        <taxon>Mycobacteriales</taxon>
        <taxon>Mycobacteriaceae</taxon>
        <taxon>Mycobacteroides</taxon>
    </lineage>
</organism>
<comment type="caution">
    <text evidence="1">The sequence shown here is derived from an EMBL/GenBank/DDBJ whole genome shotgun (WGS) entry which is preliminary data.</text>
</comment>
<dbReference type="Proteomes" id="UP000179441">
    <property type="component" value="Unassembled WGS sequence"/>
</dbReference>
<protein>
    <recommendedName>
        <fullName evidence="3">SRPBCC family protein</fullName>
    </recommendedName>
</protein>
<dbReference type="EMBL" id="MLIS01000001">
    <property type="protein sequence ID" value="OHU78193.1"/>
    <property type="molecule type" value="Genomic_DNA"/>
</dbReference>
<evidence type="ECO:0008006" key="3">
    <source>
        <dbReference type="Google" id="ProtNLM"/>
    </source>
</evidence>
<reference evidence="1 2" key="1">
    <citation type="submission" date="2016-10" db="EMBL/GenBank/DDBJ databases">
        <title>Evaluation of Human, Veterinary and Environmental Mycobacterium chelonae Isolates by Core Genome Phylogenomic Analysis, Targeted Gene Comparison, and Anti-microbial Susceptibility Patterns: A Tale of Mistaken Identities.</title>
        <authorList>
            <person name="Fogelson S.B."/>
            <person name="Camus A.C."/>
            <person name="Lorenz W."/>
            <person name="Vasireddy R."/>
            <person name="Vasireddy S."/>
            <person name="Smith T."/>
            <person name="Brown-Elliott B.A."/>
            <person name="Wallace R.J.Jr."/>
            <person name="Hasan N.A."/>
            <person name="Reischl U."/>
            <person name="Sanchez S."/>
        </authorList>
    </citation>
    <scope>NUCLEOTIDE SEQUENCE [LARGE SCALE GENOMIC DNA]</scope>
    <source>
        <strain evidence="1 2">15518</strain>
    </source>
</reference>
<name>A0A1S1M6N5_MYCCH</name>
<evidence type="ECO:0000313" key="1">
    <source>
        <dbReference type="EMBL" id="OHU78193.1"/>
    </source>
</evidence>